<evidence type="ECO:0008006" key="5">
    <source>
        <dbReference type="Google" id="ProtNLM"/>
    </source>
</evidence>
<dbReference type="InterPro" id="IPR019027">
    <property type="entry name" value="Pilus_biogenesis_CpaD-related"/>
</dbReference>
<feature type="compositionally biased region" description="Basic and acidic residues" evidence="1">
    <location>
        <begin position="202"/>
        <end position="211"/>
    </location>
</feature>
<feature type="region of interest" description="Disordered" evidence="1">
    <location>
        <begin position="202"/>
        <end position="222"/>
    </location>
</feature>
<dbReference type="EMBL" id="JTDN01000001">
    <property type="protein sequence ID" value="KHL25261.1"/>
    <property type="molecule type" value="Genomic_DNA"/>
</dbReference>
<accession>A0A0B2BZZ6</accession>
<keyword evidence="4" id="KW-1185">Reference proteome</keyword>
<feature type="chain" id="PRO_5002068927" description="Pilus assembly protein CpaD" evidence="2">
    <location>
        <begin position="29"/>
        <end position="222"/>
    </location>
</feature>
<evidence type="ECO:0000256" key="2">
    <source>
        <dbReference type="SAM" id="SignalP"/>
    </source>
</evidence>
<dbReference type="STRING" id="1572751.PK98_00435"/>
<gene>
    <name evidence="3" type="ORF">PK98_00435</name>
</gene>
<dbReference type="Proteomes" id="UP000030988">
    <property type="component" value="Unassembled WGS sequence"/>
</dbReference>
<dbReference type="PROSITE" id="PS51257">
    <property type="entry name" value="PROKAR_LIPOPROTEIN"/>
    <property type="match status" value="1"/>
</dbReference>
<comment type="caution">
    <text evidence="3">The sequence shown here is derived from an EMBL/GenBank/DDBJ whole genome shotgun (WGS) entry which is preliminary data.</text>
</comment>
<reference evidence="3 4" key="1">
    <citation type="submission" date="2014-11" db="EMBL/GenBank/DDBJ databases">
        <title>Draft genome sequence of Kirrobacter mercurialis.</title>
        <authorList>
            <person name="Coil D.A."/>
            <person name="Eisen J.A."/>
        </authorList>
    </citation>
    <scope>NUCLEOTIDE SEQUENCE [LARGE SCALE GENOMIC DNA]</scope>
    <source>
        <strain evidence="3 4">Coronado</strain>
    </source>
</reference>
<proteinExistence type="predicted"/>
<dbReference type="OrthoDB" id="9802674at2"/>
<dbReference type="AlphaFoldDB" id="A0A0B2BZZ6"/>
<keyword evidence="2" id="KW-0732">Signal</keyword>
<evidence type="ECO:0000313" key="4">
    <source>
        <dbReference type="Proteomes" id="UP000030988"/>
    </source>
</evidence>
<organism evidence="3 4">
    <name type="scientific">Croceibacterium mercuriale</name>
    <dbReference type="NCBI Taxonomy" id="1572751"/>
    <lineage>
        <taxon>Bacteria</taxon>
        <taxon>Pseudomonadati</taxon>
        <taxon>Pseudomonadota</taxon>
        <taxon>Alphaproteobacteria</taxon>
        <taxon>Sphingomonadales</taxon>
        <taxon>Erythrobacteraceae</taxon>
        <taxon>Croceibacterium</taxon>
    </lineage>
</organism>
<feature type="signal peptide" evidence="2">
    <location>
        <begin position="1"/>
        <end position="28"/>
    </location>
</feature>
<dbReference type="RefSeq" id="WP_039093516.1">
    <property type="nucleotide sequence ID" value="NZ_JTDN01000001.1"/>
</dbReference>
<name>A0A0B2BZZ6_9SPHN</name>
<dbReference type="Pfam" id="PF09476">
    <property type="entry name" value="Pilus_CpaD"/>
    <property type="match status" value="1"/>
</dbReference>
<sequence length="222" mass="23064">MHRLRSSRQWALLALPLATALTACSTGAAGPAGTNRGLDSIHQPVVERTTYTLDLIGGVTGLPAMERQRLDAWLSALEAGSGDMLAVDGAVSPAALADVAAITGRHGLLAARADVAVTGLTPPGMLRVAVTRSSAHVPGCPDWADRSASQLDNRTSSNYGCGVNSNMAAMIADPQDLLRGRDDTGRTQAMTSDGAIRTWRAREPGVAKELPRSATLSRGGDQ</sequence>
<evidence type="ECO:0000256" key="1">
    <source>
        <dbReference type="SAM" id="MobiDB-lite"/>
    </source>
</evidence>
<protein>
    <recommendedName>
        <fullName evidence="5">Pilus assembly protein CpaD</fullName>
    </recommendedName>
</protein>
<evidence type="ECO:0000313" key="3">
    <source>
        <dbReference type="EMBL" id="KHL25261.1"/>
    </source>
</evidence>